<evidence type="ECO:0000313" key="1">
    <source>
        <dbReference type="EMBL" id="KAI3367353.1"/>
    </source>
</evidence>
<organism evidence="1 2">
    <name type="scientific">Scortum barcoo</name>
    <name type="common">barcoo grunter</name>
    <dbReference type="NCBI Taxonomy" id="214431"/>
    <lineage>
        <taxon>Eukaryota</taxon>
        <taxon>Metazoa</taxon>
        <taxon>Chordata</taxon>
        <taxon>Craniata</taxon>
        <taxon>Vertebrata</taxon>
        <taxon>Euteleostomi</taxon>
        <taxon>Actinopterygii</taxon>
        <taxon>Neopterygii</taxon>
        <taxon>Teleostei</taxon>
        <taxon>Neoteleostei</taxon>
        <taxon>Acanthomorphata</taxon>
        <taxon>Eupercaria</taxon>
        <taxon>Centrarchiformes</taxon>
        <taxon>Terapontoidei</taxon>
        <taxon>Terapontidae</taxon>
        <taxon>Scortum</taxon>
    </lineage>
</organism>
<name>A0ACB8WHL8_9TELE</name>
<evidence type="ECO:0000313" key="2">
    <source>
        <dbReference type="Proteomes" id="UP000831701"/>
    </source>
</evidence>
<dbReference type="EMBL" id="CM041539">
    <property type="protein sequence ID" value="KAI3367353.1"/>
    <property type="molecule type" value="Genomic_DNA"/>
</dbReference>
<comment type="caution">
    <text evidence="1">The sequence shown here is derived from an EMBL/GenBank/DDBJ whole genome shotgun (WGS) entry which is preliminary data.</text>
</comment>
<proteinExistence type="predicted"/>
<protein>
    <submittedName>
        <fullName evidence="1">Uncharacterized protein</fullName>
    </submittedName>
</protein>
<keyword evidence="2" id="KW-1185">Reference proteome</keyword>
<reference evidence="1" key="1">
    <citation type="submission" date="2022-04" db="EMBL/GenBank/DDBJ databases">
        <title>Jade perch genome.</title>
        <authorList>
            <person name="Chao B."/>
        </authorList>
    </citation>
    <scope>NUCLEOTIDE SEQUENCE</scope>
    <source>
        <strain evidence="1">CB-2022</strain>
    </source>
</reference>
<accession>A0ACB8WHL8</accession>
<gene>
    <name evidence="1" type="ORF">L3Q82_026160</name>
</gene>
<sequence length="211" mass="23882">MSPAVIGFLLILFAYRAKSVTFQPSLPGIVGEKTRVEINCKHDNNGLTMMFWYQQTESGLMNLIGYNTIGSNPNYEKEFEVRFEIKRENMKTGALIINTCCVSQQELTGKVGSVAFEQSSPQVVNKGTEELRINCNHDDSSLQVMLWYQQKHSDRSISLIGFNVRLGDPSYEDQFKDRFQIKRNDTLKGSLIIRTLNPSDSAVYFCAASTQ</sequence>
<dbReference type="Proteomes" id="UP000831701">
    <property type="component" value="Chromosome 9"/>
</dbReference>